<dbReference type="AlphaFoldDB" id="A0A3M8V9I5"/>
<feature type="compositionally biased region" description="Acidic residues" evidence="1">
    <location>
        <begin position="28"/>
        <end position="39"/>
    </location>
</feature>
<proteinExistence type="predicted"/>
<dbReference type="RefSeq" id="WP_123105273.1">
    <property type="nucleotide sequence ID" value="NZ_RIBZ01000451.1"/>
</dbReference>
<name>A0A3M8V9I5_9ACTN</name>
<sequence length="115" mass="12244">MPTPALPDVHARAAAVLTAAGLTVLDADTDTDTGADADADGTGVRVRPAPYDPGHSFVVPVVHGRENFPPPLAEYDDRRSAWIELMQAARNALTDAGWQRLLRTDNGAEFRPPAS</sequence>
<organism evidence="2 3">
    <name type="scientific">Streptomyces botrytidirepellens</name>
    <dbReference type="NCBI Taxonomy" id="2486417"/>
    <lineage>
        <taxon>Bacteria</taxon>
        <taxon>Bacillati</taxon>
        <taxon>Actinomycetota</taxon>
        <taxon>Actinomycetes</taxon>
        <taxon>Kitasatosporales</taxon>
        <taxon>Streptomycetaceae</taxon>
        <taxon>Streptomyces</taxon>
    </lineage>
</organism>
<dbReference type="Proteomes" id="UP000275401">
    <property type="component" value="Unassembled WGS sequence"/>
</dbReference>
<accession>A0A3M8V9I5</accession>
<evidence type="ECO:0000313" key="2">
    <source>
        <dbReference type="EMBL" id="RNG14302.1"/>
    </source>
</evidence>
<protein>
    <submittedName>
        <fullName evidence="2">Uncharacterized protein</fullName>
    </submittedName>
</protein>
<feature type="region of interest" description="Disordered" evidence="1">
    <location>
        <begin position="28"/>
        <end position="50"/>
    </location>
</feature>
<comment type="caution">
    <text evidence="2">The sequence shown here is derived from an EMBL/GenBank/DDBJ whole genome shotgun (WGS) entry which is preliminary data.</text>
</comment>
<keyword evidence="3" id="KW-1185">Reference proteome</keyword>
<dbReference type="EMBL" id="RIBZ01000451">
    <property type="protein sequence ID" value="RNG14302.1"/>
    <property type="molecule type" value="Genomic_DNA"/>
</dbReference>
<reference evidence="2 3" key="1">
    <citation type="submission" date="2018-11" db="EMBL/GenBank/DDBJ databases">
        <title>The Potential of Streptomyces as Biocontrol Agents against the Tomato grey mould, Botrytis cinerea (Gray mold) Frontiers in Microbiology.</title>
        <authorList>
            <person name="Li D."/>
        </authorList>
    </citation>
    <scope>NUCLEOTIDE SEQUENCE [LARGE SCALE GENOMIC DNA]</scope>
    <source>
        <strain evidence="2 3">NEAU-LD23</strain>
    </source>
</reference>
<evidence type="ECO:0000313" key="3">
    <source>
        <dbReference type="Proteomes" id="UP000275401"/>
    </source>
</evidence>
<gene>
    <name evidence="2" type="ORF">EEJ42_31515</name>
</gene>
<evidence type="ECO:0000256" key="1">
    <source>
        <dbReference type="SAM" id="MobiDB-lite"/>
    </source>
</evidence>